<name>A0A251Q0B7_PRUPE</name>
<feature type="transmembrane region" description="Helical" evidence="1">
    <location>
        <begin position="14"/>
        <end position="42"/>
    </location>
</feature>
<dbReference type="Proteomes" id="UP000006882">
    <property type="component" value="Chromosome G3"/>
</dbReference>
<keyword evidence="1" id="KW-0472">Membrane</keyword>
<proteinExistence type="predicted"/>
<reference evidence="2 3" key="1">
    <citation type="journal article" date="2013" name="Nat. Genet.">
        <title>The high-quality draft genome of peach (Prunus persica) identifies unique patterns of genetic diversity, domestication and genome evolution.</title>
        <authorList>
            <consortium name="International Peach Genome Initiative"/>
            <person name="Verde I."/>
            <person name="Abbott A.G."/>
            <person name="Scalabrin S."/>
            <person name="Jung S."/>
            <person name="Shu S."/>
            <person name="Marroni F."/>
            <person name="Zhebentyayeva T."/>
            <person name="Dettori M.T."/>
            <person name="Grimwood J."/>
            <person name="Cattonaro F."/>
            <person name="Zuccolo A."/>
            <person name="Rossini L."/>
            <person name="Jenkins J."/>
            <person name="Vendramin E."/>
            <person name="Meisel L.A."/>
            <person name="Decroocq V."/>
            <person name="Sosinski B."/>
            <person name="Prochnik S."/>
            <person name="Mitros T."/>
            <person name="Policriti A."/>
            <person name="Cipriani G."/>
            <person name="Dondini L."/>
            <person name="Ficklin S."/>
            <person name="Goodstein D.M."/>
            <person name="Xuan P."/>
            <person name="Del Fabbro C."/>
            <person name="Aramini V."/>
            <person name="Copetti D."/>
            <person name="Gonzalez S."/>
            <person name="Horner D.S."/>
            <person name="Falchi R."/>
            <person name="Lucas S."/>
            <person name="Mica E."/>
            <person name="Maldonado J."/>
            <person name="Lazzari B."/>
            <person name="Bielenberg D."/>
            <person name="Pirona R."/>
            <person name="Miculan M."/>
            <person name="Barakat A."/>
            <person name="Testolin R."/>
            <person name="Stella A."/>
            <person name="Tartarini S."/>
            <person name="Tonutti P."/>
            <person name="Arus P."/>
            <person name="Orellana A."/>
            <person name="Wells C."/>
            <person name="Main D."/>
            <person name="Vizzotto G."/>
            <person name="Silva H."/>
            <person name="Salamini F."/>
            <person name="Schmutz J."/>
            <person name="Morgante M."/>
            <person name="Rokhsar D.S."/>
        </authorList>
    </citation>
    <scope>NUCLEOTIDE SEQUENCE [LARGE SCALE GENOMIC DNA]</scope>
    <source>
        <strain evidence="3">cv. Nemared</strain>
    </source>
</reference>
<dbReference type="EMBL" id="CM007653">
    <property type="protein sequence ID" value="ONI17172.1"/>
    <property type="molecule type" value="Genomic_DNA"/>
</dbReference>
<accession>A0A251Q0B7</accession>
<evidence type="ECO:0000313" key="3">
    <source>
        <dbReference type="Proteomes" id="UP000006882"/>
    </source>
</evidence>
<evidence type="ECO:0000256" key="1">
    <source>
        <dbReference type="SAM" id="Phobius"/>
    </source>
</evidence>
<sequence length="96" mass="11014">MHVRLLAAYPSDFFFFPVTLISCESRLSPLFYSAFFSLFYFLKTLRGCVRRLSLSLSTYLIFNSTSDLSVKTSASARRSFIDLSSARHAQHIPDQF</sequence>
<dbReference type="Gramene" id="ONI17172">
    <property type="protein sequence ID" value="ONI17172"/>
    <property type="gene ID" value="PRUPE_3G142600"/>
</dbReference>
<keyword evidence="1" id="KW-1133">Transmembrane helix</keyword>
<keyword evidence="1" id="KW-0812">Transmembrane</keyword>
<protein>
    <submittedName>
        <fullName evidence="2">Uncharacterized protein</fullName>
    </submittedName>
</protein>
<keyword evidence="3" id="KW-1185">Reference proteome</keyword>
<dbReference type="PROSITE" id="PS51257">
    <property type="entry name" value="PROKAR_LIPOPROTEIN"/>
    <property type="match status" value="1"/>
</dbReference>
<dbReference type="AlphaFoldDB" id="A0A251Q0B7"/>
<gene>
    <name evidence="2" type="ORF">PRUPE_3G142600</name>
</gene>
<organism evidence="2 3">
    <name type="scientific">Prunus persica</name>
    <name type="common">Peach</name>
    <name type="synonym">Amygdalus persica</name>
    <dbReference type="NCBI Taxonomy" id="3760"/>
    <lineage>
        <taxon>Eukaryota</taxon>
        <taxon>Viridiplantae</taxon>
        <taxon>Streptophyta</taxon>
        <taxon>Embryophyta</taxon>
        <taxon>Tracheophyta</taxon>
        <taxon>Spermatophyta</taxon>
        <taxon>Magnoliopsida</taxon>
        <taxon>eudicotyledons</taxon>
        <taxon>Gunneridae</taxon>
        <taxon>Pentapetalae</taxon>
        <taxon>rosids</taxon>
        <taxon>fabids</taxon>
        <taxon>Rosales</taxon>
        <taxon>Rosaceae</taxon>
        <taxon>Amygdaloideae</taxon>
        <taxon>Amygdaleae</taxon>
        <taxon>Prunus</taxon>
    </lineage>
</organism>
<evidence type="ECO:0000313" key="2">
    <source>
        <dbReference type="EMBL" id="ONI17172.1"/>
    </source>
</evidence>